<dbReference type="RefSeq" id="WP_143856081.1">
    <property type="nucleotide sequence ID" value="NZ_CP041730.1"/>
</dbReference>
<evidence type="ECO:0000256" key="1">
    <source>
        <dbReference type="SAM" id="Phobius"/>
    </source>
</evidence>
<evidence type="ECO:0000313" key="2">
    <source>
        <dbReference type="EMBL" id="QDQ25156.1"/>
    </source>
</evidence>
<keyword evidence="1" id="KW-0472">Membrane</keyword>
<accession>A0A516SAI1</accession>
<gene>
    <name evidence="2" type="ORF">FNU76_01605</name>
</gene>
<dbReference type="Proteomes" id="UP000317550">
    <property type="component" value="Chromosome"/>
</dbReference>
<sequence>MAKANGPFFFAVLMIIISIWAMTKLITLTKGKPTLIAVHYAVMTFCVITLIGGFLVSWRASSWWFAAQDVPFGRYATILRIPDDISVWSDAAELYQKRVDSKDTRSHSIKLAILSKAPCQDAGRLIIQLHRAGMKQPDIFPIECNSLDSSWPDKTSFNFDVDIKSGNLVLISNSKSTKIATNPLLPLAFADEPEIQFTIQSNTQRNYAPVSSVDQVKALARTLQSEQAKPGEKVDAINQLGGAPLLASKMTSPGLNAGLSEPLYATLLDLQRHSDKQLATKARQLTARLPIAKDLAKLAKSSDARDMAMLKTIAASTSQQDRALFKDPGDFDAILNRGSKGTPASGETPPIPTYTREGDRFFIRASWDNKDEAMVGCVGKAFFELWGGTSLAQQVELARTVRTRMVFYTKAWAISMHDRLRQCQAKVAYVTGYTQ</sequence>
<proteinExistence type="predicted"/>
<dbReference type="AlphaFoldDB" id="A0A516SAI1"/>
<keyword evidence="1" id="KW-1133">Transmembrane helix</keyword>
<keyword evidence="3" id="KW-1185">Reference proteome</keyword>
<feature type="transmembrane region" description="Helical" evidence="1">
    <location>
        <begin position="35"/>
        <end position="58"/>
    </location>
</feature>
<protein>
    <submittedName>
        <fullName evidence="2">Uncharacterized protein</fullName>
    </submittedName>
</protein>
<dbReference type="EMBL" id="CP041730">
    <property type="protein sequence ID" value="QDQ25156.1"/>
    <property type="molecule type" value="Genomic_DNA"/>
</dbReference>
<organism evidence="2 3">
    <name type="scientific">Chitinimonas arctica</name>
    <dbReference type="NCBI Taxonomy" id="2594795"/>
    <lineage>
        <taxon>Bacteria</taxon>
        <taxon>Pseudomonadati</taxon>
        <taxon>Pseudomonadota</taxon>
        <taxon>Betaproteobacteria</taxon>
        <taxon>Neisseriales</taxon>
        <taxon>Chitinibacteraceae</taxon>
        <taxon>Chitinimonas</taxon>
    </lineage>
</organism>
<feature type="transmembrane region" description="Helical" evidence="1">
    <location>
        <begin position="6"/>
        <end position="23"/>
    </location>
</feature>
<dbReference type="KEGG" id="cari:FNU76_01605"/>
<keyword evidence="1" id="KW-0812">Transmembrane</keyword>
<name>A0A516SAI1_9NEIS</name>
<reference evidence="3" key="1">
    <citation type="submission" date="2019-07" db="EMBL/GenBank/DDBJ databases">
        <title>Chitinimonas sp. nov., isolated from Ny-Alesund, arctica soil.</title>
        <authorList>
            <person name="Xu Q."/>
            <person name="Peng F."/>
        </authorList>
    </citation>
    <scope>NUCLEOTIDE SEQUENCE [LARGE SCALE GENOMIC DNA]</scope>
    <source>
        <strain evidence="3">R3-44</strain>
    </source>
</reference>
<evidence type="ECO:0000313" key="3">
    <source>
        <dbReference type="Proteomes" id="UP000317550"/>
    </source>
</evidence>